<keyword evidence="3" id="KW-1185">Reference proteome</keyword>
<gene>
    <name evidence="2" type="ORF">MQH31_14290</name>
</gene>
<dbReference type="EMBL" id="JALGAR010000004">
    <property type="protein sequence ID" value="MCI4658977.1"/>
    <property type="molecule type" value="Genomic_DNA"/>
</dbReference>
<evidence type="ECO:0000313" key="2">
    <source>
        <dbReference type="EMBL" id="MCI4658977.1"/>
    </source>
</evidence>
<dbReference type="Proteomes" id="UP001165341">
    <property type="component" value="Unassembled WGS sequence"/>
</dbReference>
<dbReference type="AlphaFoldDB" id="A0AA41QX77"/>
<protein>
    <submittedName>
        <fullName evidence="2">Uncharacterized protein</fullName>
    </submittedName>
</protein>
<keyword evidence="1" id="KW-1133">Transmembrane helix</keyword>
<sequence length="71" mass="7748">MKRSVGWFLVFFTIVVVTAVSLILVLPASLGSDALIQAWIPATLGALFAASAYVAWLVRPNWKRLSSQSLE</sequence>
<proteinExistence type="predicted"/>
<keyword evidence="1" id="KW-0812">Transmembrane</keyword>
<keyword evidence="1" id="KW-0472">Membrane</keyword>
<evidence type="ECO:0000313" key="3">
    <source>
        <dbReference type="Proteomes" id="UP001165341"/>
    </source>
</evidence>
<accession>A0AA41QX77</accession>
<dbReference type="RefSeq" id="WP_243012616.1">
    <property type="nucleotide sequence ID" value="NZ_JALGAR010000004.1"/>
</dbReference>
<reference evidence="2" key="1">
    <citation type="submission" date="2022-03" db="EMBL/GenBank/DDBJ databases">
        <title>Cryobacterium sp. nov. strain ZS14-85, isolated from Antarctic soil.</title>
        <authorList>
            <person name="Li J."/>
            <person name="Niu G."/>
        </authorList>
    </citation>
    <scope>NUCLEOTIDE SEQUENCE</scope>
    <source>
        <strain evidence="2">ZS14-85</strain>
    </source>
</reference>
<organism evidence="2 3">
    <name type="scientific">Cryobacterium zhongshanensis</name>
    <dbReference type="NCBI Taxonomy" id="2928153"/>
    <lineage>
        <taxon>Bacteria</taxon>
        <taxon>Bacillati</taxon>
        <taxon>Actinomycetota</taxon>
        <taxon>Actinomycetes</taxon>
        <taxon>Micrococcales</taxon>
        <taxon>Microbacteriaceae</taxon>
        <taxon>Cryobacterium</taxon>
    </lineage>
</organism>
<feature type="transmembrane region" description="Helical" evidence="1">
    <location>
        <begin position="36"/>
        <end position="58"/>
    </location>
</feature>
<evidence type="ECO:0000256" key="1">
    <source>
        <dbReference type="SAM" id="Phobius"/>
    </source>
</evidence>
<feature type="transmembrane region" description="Helical" evidence="1">
    <location>
        <begin position="7"/>
        <end position="30"/>
    </location>
</feature>
<comment type="caution">
    <text evidence="2">The sequence shown here is derived from an EMBL/GenBank/DDBJ whole genome shotgun (WGS) entry which is preliminary data.</text>
</comment>
<name>A0AA41QX77_9MICO</name>